<comment type="caution">
    <text evidence="1">The sequence shown here is derived from an EMBL/GenBank/DDBJ whole genome shotgun (WGS) entry which is preliminary data.</text>
</comment>
<proteinExistence type="predicted"/>
<evidence type="ECO:0000313" key="1">
    <source>
        <dbReference type="EMBL" id="KAF6023348.1"/>
    </source>
</evidence>
<dbReference type="InterPro" id="IPR010995">
    <property type="entry name" value="DNA_repair_Rad51/TF_NusA_a-hlx"/>
</dbReference>
<dbReference type="GO" id="GO:0008094">
    <property type="term" value="F:ATP-dependent activity, acting on DNA"/>
    <property type="evidence" value="ECO:0007669"/>
    <property type="project" value="TreeGrafter"/>
</dbReference>
<reference evidence="1" key="1">
    <citation type="submission" date="2020-06" db="EMBL/GenBank/DDBJ databases">
        <title>Draft genome of Bugula neritina, a colonial animal packing powerful symbionts and potential medicines.</title>
        <authorList>
            <person name="Rayko M."/>
        </authorList>
    </citation>
    <scope>NUCLEOTIDE SEQUENCE [LARGE SCALE GENOMIC DNA]</scope>
    <source>
        <strain evidence="1">Kwan_BN1</strain>
    </source>
</reference>
<dbReference type="GO" id="GO:0000730">
    <property type="term" value="P:DNA recombinase assembly"/>
    <property type="evidence" value="ECO:0007669"/>
    <property type="project" value="TreeGrafter"/>
</dbReference>
<dbReference type="Proteomes" id="UP000593567">
    <property type="component" value="Unassembled WGS sequence"/>
</dbReference>
<dbReference type="PANTHER" id="PTHR22942">
    <property type="entry name" value="RECA/RAD51/RADA DNA STRAND-PAIRING FAMILY MEMBER"/>
    <property type="match status" value="1"/>
</dbReference>
<dbReference type="GO" id="GO:0000166">
    <property type="term" value="F:nucleotide binding"/>
    <property type="evidence" value="ECO:0007669"/>
    <property type="project" value="InterPro"/>
</dbReference>
<protein>
    <submittedName>
        <fullName evidence="1">Uncharacterized protein</fullName>
    </submittedName>
</protein>
<dbReference type="AlphaFoldDB" id="A0A7J7JD97"/>
<dbReference type="Gene3D" id="1.10.150.20">
    <property type="entry name" value="5' to 3' exonuclease, C-terminal subdomain"/>
    <property type="match status" value="1"/>
</dbReference>
<name>A0A7J7JD97_BUGNE</name>
<dbReference type="EMBL" id="VXIV02002728">
    <property type="protein sequence ID" value="KAF6023348.1"/>
    <property type="molecule type" value="Genomic_DNA"/>
</dbReference>
<sequence length="98" mass="10546">MSLPVDGLAIHPELIKKLKNAKISKLEDVLVKGSADLQKATQISAAKIENIKEQACNLLYPIKVISAWDCLKSAYQKLPTGCDSIDRALNGGILSGNN</sequence>
<dbReference type="GO" id="GO:0003697">
    <property type="term" value="F:single-stranded DNA binding"/>
    <property type="evidence" value="ECO:0007669"/>
    <property type="project" value="TreeGrafter"/>
</dbReference>
<organism evidence="1 2">
    <name type="scientific">Bugula neritina</name>
    <name type="common">Brown bryozoan</name>
    <name type="synonym">Sertularia neritina</name>
    <dbReference type="NCBI Taxonomy" id="10212"/>
    <lineage>
        <taxon>Eukaryota</taxon>
        <taxon>Metazoa</taxon>
        <taxon>Spiralia</taxon>
        <taxon>Lophotrochozoa</taxon>
        <taxon>Bryozoa</taxon>
        <taxon>Gymnolaemata</taxon>
        <taxon>Cheilostomatida</taxon>
        <taxon>Flustrina</taxon>
        <taxon>Buguloidea</taxon>
        <taxon>Bugulidae</taxon>
        <taxon>Bugula</taxon>
    </lineage>
</organism>
<keyword evidence="2" id="KW-1185">Reference proteome</keyword>
<accession>A0A7J7JD97</accession>
<dbReference type="GO" id="GO:0003690">
    <property type="term" value="F:double-stranded DNA binding"/>
    <property type="evidence" value="ECO:0007669"/>
    <property type="project" value="TreeGrafter"/>
</dbReference>
<gene>
    <name evidence="1" type="ORF">EB796_018342</name>
</gene>
<dbReference type="GO" id="GO:0042148">
    <property type="term" value="P:DNA strand invasion"/>
    <property type="evidence" value="ECO:0007669"/>
    <property type="project" value="TreeGrafter"/>
</dbReference>
<dbReference type="OrthoDB" id="1861185at2759"/>
<dbReference type="SUPFAM" id="SSF47794">
    <property type="entry name" value="Rad51 N-terminal domain-like"/>
    <property type="match status" value="1"/>
</dbReference>
<dbReference type="PANTHER" id="PTHR22942:SF66">
    <property type="entry name" value="RE19845P"/>
    <property type="match status" value="1"/>
</dbReference>
<evidence type="ECO:0000313" key="2">
    <source>
        <dbReference type="Proteomes" id="UP000593567"/>
    </source>
</evidence>
<dbReference type="GO" id="GO:0006312">
    <property type="term" value="P:mitotic recombination"/>
    <property type="evidence" value="ECO:0007669"/>
    <property type="project" value="TreeGrafter"/>
</dbReference>
<dbReference type="GO" id="GO:0000150">
    <property type="term" value="F:DNA strand exchange activity"/>
    <property type="evidence" value="ECO:0007669"/>
    <property type="project" value="TreeGrafter"/>
</dbReference>